<proteinExistence type="predicted"/>
<accession>A0ABY8XQC4</accession>
<evidence type="ECO:0000313" key="2">
    <source>
        <dbReference type="EMBL" id="WIV57864.1"/>
    </source>
</evidence>
<evidence type="ECO:0000256" key="1">
    <source>
        <dbReference type="SAM" id="MobiDB-lite"/>
    </source>
</evidence>
<reference evidence="2 3" key="1">
    <citation type="submission" date="2023-06" db="EMBL/GenBank/DDBJ databases">
        <authorList>
            <person name="Oyuntsetseg B."/>
            <person name="Kim S.B."/>
        </authorList>
    </citation>
    <scope>NUCLEOTIDE SEQUENCE [LARGE SCALE GENOMIC DNA]</scope>
    <source>
        <strain evidence="2 3">2-2</strain>
    </source>
</reference>
<feature type="compositionally biased region" description="Polar residues" evidence="1">
    <location>
        <begin position="191"/>
        <end position="205"/>
    </location>
</feature>
<dbReference type="RefSeq" id="WP_285455171.1">
    <property type="nucleotide sequence ID" value="NZ_CP127173.1"/>
</dbReference>
<organism evidence="2 3">
    <name type="scientific">Amycolatopsis nalaikhensis</name>
    <dbReference type="NCBI Taxonomy" id="715472"/>
    <lineage>
        <taxon>Bacteria</taxon>
        <taxon>Bacillati</taxon>
        <taxon>Actinomycetota</taxon>
        <taxon>Actinomycetes</taxon>
        <taxon>Pseudonocardiales</taxon>
        <taxon>Pseudonocardiaceae</taxon>
        <taxon>Amycolatopsis</taxon>
    </lineage>
</organism>
<name>A0ABY8XQC4_9PSEU</name>
<feature type="region of interest" description="Disordered" evidence="1">
    <location>
        <begin position="181"/>
        <end position="224"/>
    </location>
</feature>
<evidence type="ECO:0000313" key="3">
    <source>
        <dbReference type="Proteomes" id="UP001227101"/>
    </source>
</evidence>
<dbReference type="EMBL" id="CP127173">
    <property type="protein sequence ID" value="WIV57864.1"/>
    <property type="molecule type" value="Genomic_DNA"/>
</dbReference>
<sequence>MGKKLLESADTEELLWEFARDGFSLYFCGGRSQPTIIVGAYEWEDYVDIVNIRGENRVTAARVPRRGEVDIFSPETIVWFYQGNVDLTLKAMLRLVHPEHPDAPTTEHPPPSDLHVPRAEQRPMTIRRADATRTAARAAKLAAQIPEPAAEPGPKPQQPRWWMWLAGLFRRIGLCGRKARSEHASGPVRSTAINVPSQLAVNSSRGDSDGHDAASDLSGRVRQL</sequence>
<protein>
    <submittedName>
        <fullName evidence="2">Uncharacterized protein</fullName>
    </submittedName>
</protein>
<keyword evidence="3" id="KW-1185">Reference proteome</keyword>
<dbReference type="Proteomes" id="UP001227101">
    <property type="component" value="Chromosome"/>
</dbReference>
<gene>
    <name evidence="2" type="ORF">QP939_04050</name>
</gene>
<feature type="region of interest" description="Disordered" evidence="1">
    <location>
        <begin position="138"/>
        <end position="158"/>
    </location>
</feature>